<comment type="caution">
    <text evidence="1">The sequence shown here is derived from an EMBL/GenBank/DDBJ whole genome shotgun (WGS) entry which is preliminary data.</text>
</comment>
<organism evidence="1 2">
    <name type="scientific">Paenibacillus mesotrionivorans</name>
    <dbReference type="NCBI Taxonomy" id="3160968"/>
    <lineage>
        <taxon>Bacteria</taxon>
        <taxon>Bacillati</taxon>
        <taxon>Bacillota</taxon>
        <taxon>Bacilli</taxon>
        <taxon>Bacillales</taxon>
        <taxon>Paenibacillaceae</taxon>
        <taxon>Paenibacillus</taxon>
    </lineage>
</organism>
<accession>A0ACC7NXW5</accession>
<keyword evidence="2" id="KW-1185">Reference proteome</keyword>
<sequence>MSKMNDPWKDLRDGVLAGLRSGSIAVPMLLLTGYAKLDLSEPEAMLLLQLIGFRDREHNDFPTPGELADRMSLTEEKVSATLQKLVKEGFIGIDEASDSLTGMRYERYNLDGLWEQLAMVITMESGQEPEKTVPAVKSPLPEPTAAGNRKTDRSQQEGNIFLLFEREFARPLTPMEMETITGWLDQDRYPVELLHMALKEAVFAGKIHFRYIDRILLEWKRNKVFTPEQAKEHAQRFRGGR</sequence>
<name>A0ACC7NXW5_9BACL</name>
<evidence type="ECO:0000313" key="2">
    <source>
        <dbReference type="Proteomes" id="UP001631969"/>
    </source>
</evidence>
<gene>
    <name evidence="1" type="ORF">ACI1P1_01210</name>
</gene>
<proteinExistence type="predicted"/>
<evidence type="ECO:0000313" key="1">
    <source>
        <dbReference type="EMBL" id="MFM9326907.1"/>
    </source>
</evidence>
<protein>
    <submittedName>
        <fullName evidence="1">DnaD domain protein</fullName>
    </submittedName>
</protein>
<dbReference type="EMBL" id="JBJURJ010000001">
    <property type="protein sequence ID" value="MFM9326907.1"/>
    <property type="molecule type" value="Genomic_DNA"/>
</dbReference>
<reference evidence="1" key="1">
    <citation type="submission" date="2024-12" db="EMBL/GenBank/DDBJ databases">
        <authorList>
            <person name="Wu N."/>
        </authorList>
    </citation>
    <scope>NUCLEOTIDE SEQUENCE</scope>
    <source>
        <strain evidence="1">P15</strain>
    </source>
</reference>
<dbReference type="Proteomes" id="UP001631969">
    <property type="component" value="Unassembled WGS sequence"/>
</dbReference>